<accession>A0A2R8AVG9</accession>
<dbReference type="Proteomes" id="UP000244904">
    <property type="component" value="Unassembled WGS sequence"/>
</dbReference>
<keyword evidence="2" id="KW-1185">Reference proteome</keyword>
<dbReference type="AlphaFoldDB" id="A0A2R8AVG9"/>
<dbReference type="EMBL" id="OMOJ01000002">
    <property type="protein sequence ID" value="SPF80022.1"/>
    <property type="molecule type" value="Genomic_DNA"/>
</dbReference>
<name>A0A2R8AVG9_9RHOB</name>
<proteinExistence type="predicted"/>
<sequence>MLLSEVTTAVTAEADLVATPDAAPLVAAEDPAPKRGFLGFLKRQADDAKGEQVVEAAPVAVPAEADTTAEKTVLASAAVAEAAPKPRFSLFKRRAAVAEAPVADAPKVEADPKAEPVQVAAAAAPKKGWGLFGKSSEAKTPKAGAPDYREVGPGVVLPYGEMARLCGVPANKLGAKVAKYPERGSGYTLYDSAPNGTSLRNYYVTGFDDGCARQFTAALALFGPPQMHELLRYGLPAKVQPYSATDAAYETLKRQICKVAKGKPCGEKLDQVGRNTVFVSAYDKFEGSQRWHNILLHDGEVVAIDVKSK</sequence>
<organism evidence="1 2">
    <name type="scientific">Pseudoprimorskyibacter insulae</name>
    <dbReference type="NCBI Taxonomy" id="1695997"/>
    <lineage>
        <taxon>Bacteria</taxon>
        <taxon>Pseudomonadati</taxon>
        <taxon>Pseudomonadota</taxon>
        <taxon>Alphaproteobacteria</taxon>
        <taxon>Rhodobacterales</taxon>
        <taxon>Paracoccaceae</taxon>
        <taxon>Pseudoprimorskyibacter</taxon>
    </lineage>
</organism>
<protein>
    <submittedName>
        <fullName evidence="1">Uncharacterized protein</fullName>
    </submittedName>
</protein>
<gene>
    <name evidence="1" type="ORF">PRI8871_01824</name>
</gene>
<evidence type="ECO:0000313" key="1">
    <source>
        <dbReference type="EMBL" id="SPF80022.1"/>
    </source>
</evidence>
<reference evidence="2" key="1">
    <citation type="submission" date="2018-03" db="EMBL/GenBank/DDBJ databases">
        <authorList>
            <person name="Rodrigo-Torres L."/>
            <person name="Arahal R. D."/>
            <person name="Lucena T."/>
        </authorList>
    </citation>
    <scope>NUCLEOTIDE SEQUENCE [LARGE SCALE GENOMIC DNA]</scope>
    <source>
        <strain evidence="2">CECT 8871</strain>
    </source>
</reference>
<evidence type="ECO:0000313" key="2">
    <source>
        <dbReference type="Proteomes" id="UP000244904"/>
    </source>
</evidence>